<feature type="non-terminal residue" evidence="1">
    <location>
        <position position="90"/>
    </location>
</feature>
<evidence type="ECO:0000313" key="1">
    <source>
        <dbReference type="EMBL" id="HIS37766.1"/>
    </source>
</evidence>
<reference evidence="1" key="1">
    <citation type="submission" date="2020-10" db="EMBL/GenBank/DDBJ databases">
        <authorList>
            <person name="Gilroy R."/>
        </authorList>
    </citation>
    <scope>NUCLEOTIDE SEQUENCE</scope>
    <source>
        <strain evidence="1">6276</strain>
    </source>
</reference>
<sequence length="90" mass="10844">MNIYKVIDERTWKRATHCEVFRNCIEPSFCLTFDLDVTKFYREIKKNGLSFTFALVYIVTECANQIEEFRYRFLDGKIVLFDKIDTAFTY</sequence>
<dbReference type="EMBL" id="DVIU01000290">
    <property type="protein sequence ID" value="HIS37766.1"/>
    <property type="molecule type" value="Genomic_DNA"/>
</dbReference>
<dbReference type="PANTHER" id="PTHR38474:SF1">
    <property type="entry name" value="SLR0299 PROTEIN"/>
    <property type="match status" value="1"/>
</dbReference>
<accession>A0A9D1F1I6</accession>
<dbReference type="InterPro" id="IPR023213">
    <property type="entry name" value="CAT-like_dom_sf"/>
</dbReference>
<organism evidence="1 2">
    <name type="scientific">Candidatus Scatousia excrementigallinarum</name>
    <dbReference type="NCBI Taxonomy" id="2840935"/>
    <lineage>
        <taxon>Bacteria</taxon>
        <taxon>Candidatus Scatousia</taxon>
    </lineage>
</organism>
<dbReference type="InterPro" id="IPR001707">
    <property type="entry name" value="Cmp_AcTrfase"/>
</dbReference>
<dbReference type="Gene3D" id="3.30.559.10">
    <property type="entry name" value="Chloramphenicol acetyltransferase-like domain"/>
    <property type="match status" value="1"/>
</dbReference>
<reference evidence="1" key="2">
    <citation type="journal article" date="2021" name="PeerJ">
        <title>Extensive microbial diversity within the chicken gut microbiome revealed by metagenomics and culture.</title>
        <authorList>
            <person name="Gilroy R."/>
            <person name="Ravi A."/>
            <person name="Getino M."/>
            <person name="Pursley I."/>
            <person name="Horton D.L."/>
            <person name="Alikhan N.F."/>
            <person name="Baker D."/>
            <person name="Gharbi K."/>
            <person name="Hall N."/>
            <person name="Watson M."/>
            <person name="Adriaenssens E.M."/>
            <person name="Foster-Nyarko E."/>
            <person name="Jarju S."/>
            <person name="Secka A."/>
            <person name="Antonio M."/>
            <person name="Oren A."/>
            <person name="Chaudhuri R.R."/>
            <person name="La Ragione R."/>
            <person name="Hildebrand F."/>
            <person name="Pallen M.J."/>
        </authorList>
    </citation>
    <scope>NUCLEOTIDE SEQUENCE</scope>
    <source>
        <strain evidence="1">6276</strain>
    </source>
</reference>
<dbReference type="SMART" id="SM01059">
    <property type="entry name" value="CAT"/>
    <property type="match status" value="1"/>
</dbReference>
<proteinExistence type="predicted"/>
<protein>
    <submittedName>
        <fullName evidence="1">Chloramphenicol acetyltransferase</fullName>
    </submittedName>
</protein>
<comment type="caution">
    <text evidence="1">The sequence shown here is derived from an EMBL/GenBank/DDBJ whole genome shotgun (WGS) entry which is preliminary data.</text>
</comment>
<dbReference type="Proteomes" id="UP000823928">
    <property type="component" value="Unassembled WGS sequence"/>
</dbReference>
<dbReference type="Pfam" id="PF00302">
    <property type="entry name" value="CAT"/>
    <property type="match status" value="1"/>
</dbReference>
<evidence type="ECO:0000313" key="2">
    <source>
        <dbReference type="Proteomes" id="UP000823928"/>
    </source>
</evidence>
<name>A0A9D1F1I6_9BACT</name>
<dbReference type="AlphaFoldDB" id="A0A9D1F1I6"/>
<dbReference type="SUPFAM" id="SSF52777">
    <property type="entry name" value="CoA-dependent acyltransferases"/>
    <property type="match status" value="1"/>
</dbReference>
<dbReference type="GO" id="GO:0008811">
    <property type="term" value="F:chloramphenicol O-acetyltransferase activity"/>
    <property type="evidence" value="ECO:0007669"/>
    <property type="project" value="InterPro"/>
</dbReference>
<gene>
    <name evidence="1" type="ORF">IAC10_14270</name>
</gene>
<dbReference type="PANTHER" id="PTHR38474">
    <property type="entry name" value="SLR0299 PROTEIN"/>
    <property type="match status" value="1"/>
</dbReference>